<protein>
    <submittedName>
        <fullName evidence="2">Peptidase C1A, papain C-terminal</fullName>
    </submittedName>
</protein>
<reference evidence="2 3" key="1">
    <citation type="submission" date="2023-12" db="EMBL/GenBank/DDBJ databases">
        <title>A high-quality genome assembly for Dillenia turbinata (Dilleniales).</title>
        <authorList>
            <person name="Chanderbali A."/>
        </authorList>
    </citation>
    <scope>NUCLEOTIDE SEQUENCE [LARGE SCALE GENOMIC DNA]</scope>
    <source>
        <strain evidence="2">LSX21</strain>
        <tissue evidence="2">Leaf</tissue>
    </source>
</reference>
<dbReference type="GO" id="GO:0008234">
    <property type="term" value="F:cysteine-type peptidase activity"/>
    <property type="evidence" value="ECO:0007669"/>
    <property type="project" value="InterPro"/>
</dbReference>
<dbReference type="AlphaFoldDB" id="A0AAN8V730"/>
<sequence length="101" mass="10933">MGIFQSNSCRFFSIFIYTNTLHTPDDTLLSPLDNTSSDVSSANDLAASIDGYETVPANDEAALLKAAANQPVSVAIDAGGYDFQFYSEKTSNHLGYSRKIQ</sequence>
<accession>A0AAN8V730</accession>
<dbReference type="InterPro" id="IPR000668">
    <property type="entry name" value="Peptidase_C1A_C"/>
</dbReference>
<proteinExistence type="predicted"/>
<keyword evidence="3" id="KW-1185">Reference proteome</keyword>
<gene>
    <name evidence="2" type="ORF">RJ641_009072</name>
</gene>
<organism evidence="2 3">
    <name type="scientific">Dillenia turbinata</name>
    <dbReference type="NCBI Taxonomy" id="194707"/>
    <lineage>
        <taxon>Eukaryota</taxon>
        <taxon>Viridiplantae</taxon>
        <taxon>Streptophyta</taxon>
        <taxon>Embryophyta</taxon>
        <taxon>Tracheophyta</taxon>
        <taxon>Spermatophyta</taxon>
        <taxon>Magnoliopsida</taxon>
        <taxon>eudicotyledons</taxon>
        <taxon>Gunneridae</taxon>
        <taxon>Pentapetalae</taxon>
        <taxon>Dilleniales</taxon>
        <taxon>Dilleniaceae</taxon>
        <taxon>Dillenia</taxon>
    </lineage>
</organism>
<name>A0AAN8V730_9MAGN</name>
<dbReference type="InterPro" id="IPR038765">
    <property type="entry name" value="Papain-like_cys_pep_sf"/>
</dbReference>
<dbReference type="Gene3D" id="3.90.70.10">
    <property type="entry name" value="Cysteine proteinases"/>
    <property type="match status" value="1"/>
</dbReference>
<feature type="domain" description="Peptidase C1A papain C-terminal" evidence="1">
    <location>
        <begin position="38"/>
        <end position="93"/>
    </location>
</feature>
<dbReference type="Proteomes" id="UP001370490">
    <property type="component" value="Unassembled WGS sequence"/>
</dbReference>
<dbReference type="GO" id="GO:0006508">
    <property type="term" value="P:proteolysis"/>
    <property type="evidence" value="ECO:0007669"/>
    <property type="project" value="InterPro"/>
</dbReference>
<evidence type="ECO:0000313" key="2">
    <source>
        <dbReference type="EMBL" id="KAK6924746.1"/>
    </source>
</evidence>
<comment type="caution">
    <text evidence="2">The sequence shown here is derived from an EMBL/GenBank/DDBJ whole genome shotgun (WGS) entry which is preliminary data.</text>
</comment>
<evidence type="ECO:0000259" key="1">
    <source>
        <dbReference type="Pfam" id="PF00112"/>
    </source>
</evidence>
<evidence type="ECO:0000313" key="3">
    <source>
        <dbReference type="Proteomes" id="UP001370490"/>
    </source>
</evidence>
<dbReference type="Pfam" id="PF00112">
    <property type="entry name" value="Peptidase_C1"/>
    <property type="match status" value="1"/>
</dbReference>
<dbReference type="SUPFAM" id="SSF54001">
    <property type="entry name" value="Cysteine proteinases"/>
    <property type="match status" value="1"/>
</dbReference>
<dbReference type="EMBL" id="JBAMMX010000016">
    <property type="protein sequence ID" value="KAK6924746.1"/>
    <property type="molecule type" value="Genomic_DNA"/>
</dbReference>